<dbReference type="Pfam" id="PF25273">
    <property type="entry name" value="DUF7869"/>
    <property type="match status" value="1"/>
</dbReference>
<gene>
    <name evidence="2" type="ORF">PCOR1329_LOCUS53905</name>
</gene>
<proteinExistence type="predicted"/>
<keyword evidence="3" id="KW-1185">Reference proteome</keyword>
<dbReference type="InterPro" id="IPR057191">
    <property type="entry name" value="DUF7869"/>
</dbReference>
<evidence type="ECO:0000313" key="3">
    <source>
        <dbReference type="Proteomes" id="UP001189429"/>
    </source>
</evidence>
<dbReference type="EMBL" id="CAUYUJ010016577">
    <property type="protein sequence ID" value="CAK0866806.1"/>
    <property type="molecule type" value="Genomic_DNA"/>
</dbReference>
<reference evidence="2" key="1">
    <citation type="submission" date="2023-10" db="EMBL/GenBank/DDBJ databases">
        <authorList>
            <person name="Chen Y."/>
            <person name="Shah S."/>
            <person name="Dougan E. K."/>
            <person name="Thang M."/>
            <person name="Chan C."/>
        </authorList>
    </citation>
    <scope>NUCLEOTIDE SEQUENCE [LARGE SCALE GENOMIC DNA]</scope>
</reference>
<protein>
    <recommendedName>
        <fullName evidence="1">DUF7869 domain-containing protein</fullName>
    </recommendedName>
</protein>
<accession>A0ABN9V228</accession>
<dbReference type="Proteomes" id="UP001189429">
    <property type="component" value="Unassembled WGS sequence"/>
</dbReference>
<feature type="domain" description="DUF7869" evidence="1">
    <location>
        <begin position="201"/>
        <end position="331"/>
    </location>
</feature>
<organism evidence="2 3">
    <name type="scientific">Prorocentrum cordatum</name>
    <dbReference type="NCBI Taxonomy" id="2364126"/>
    <lineage>
        <taxon>Eukaryota</taxon>
        <taxon>Sar</taxon>
        <taxon>Alveolata</taxon>
        <taxon>Dinophyceae</taxon>
        <taxon>Prorocentrales</taxon>
        <taxon>Prorocentraceae</taxon>
        <taxon>Prorocentrum</taxon>
    </lineage>
</organism>
<evidence type="ECO:0000313" key="2">
    <source>
        <dbReference type="EMBL" id="CAK0866806.1"/>
    </source>
</evidence>
<name>A0ABN9V228_9DINO</name>
<feature type="non-terminal residue" evidence="2">
    <location>
        <position position="682"/>
    </location>
</feature>
<comment type="caution">
    <text evidence="2">The sequence shown here is derived from an EMBL/GenBank/DDBJ whole genome shotgun (WGS) entry which is preliminary data.</text>
</comment>
<evidence type="ECO:0000259" key="1">
    <source>
        <dbReference type="Pfam" id="PF25273"/>
    </source>
</evidence>
<sequence length="682" mass="76502">MVSILERWRAQWDAMPDEMIAGIQHIVRVLVASSPLQNADPDVVELPFHEKKFLFRMLVEDLWVKARAERRRTPLFSKPPKYSTFIRALQLPVFAKLRFHRMVSLGRCTKCAFFRWKCMSVSSEDERRAWQKVAAAHHLLQLDQKRIYWADRAVAASDYPKSELYLAFDGGSGYEFWLPHLSGAAAEVPVKAADNVHCPQFKVMNGLVHGDTRSHIILSPWCVVAGSNHVCECIAIAVNTAYEEHGNLPRKLSVQMDNASVNHSMCVLGFLAIYALVDVFDVVRLRFELPDHAHDVYDAFHSIHRTAVAKETFFHLEELIDIMKASHKASLLHRESSESSGSSGWQSQGGHRPVMGPDVLVTNLWEIRDIWEWLFPGHSTKSAESTARGGVMYYENIGGIHDFELRRVPKRDGIVVELWAKQYMSSPAYTFIGDITNWSLYKAVVKGLPQRAGESTTEAKTKAGDGQLKKLQKLTRSGNEQFAEPRLADAVAVAKKNWAHFDSSSGYASEAGPRRWMPPQLALHMHRMGLRGRKCARESAAISPEASAALQATGDAPVPRQRWHALQQTCGIRRSEGTPIAALPRSCPPSTVDEFVRRPVIAGVHVLTDPAPNSPLGRTRQRLVGLPVWVWRVLRIIEVGGRLPPNSKHVAEATGRTFEAQLLVPRGPLWSGPLKPAWRRGE</sequence>